<evidence type="ECO:0008006" key="3">
    <source>
        <dbReference type="Google" id="ProtNLM"/>
    </source>
</evidence>
<evidence type="ECO:0000313" key="2">
    <source>
        <dbReference type="Proteomes" id="UP001355207"/>
    </source>
</evidence>
<dbReference type="Proteomes" id="UP001355207">
    <property type="component" value="Chromosome 3"/>
</dbReference>
<dbReference type="InterPro" id="IPR051678">
    <property type="entry name" value="AGP_Transferase"/>
</dbReference>
<dbReference type="PANTHER" id="PTHR21310:SF15">
    <property type="entry name" value="AMINOGLYCOSIDE PHOSPHOTRANSFERASE DOMAIN-CONTAINING PROTEIN"/>
    <property type="match status" value="1"/>
</dbReference>
<dbReference type="EMBL" id="CP144100">
    <property type="protein sequence ID" value="WWC87649.1"/>
    <property type="molecule type" value="Genomic_DNA"/>
</dbReference>
<reference evidence="1 2" key="1">
    <citation type="submission" date="2024-01" db="EMBL/GenBank/DDBJ databases">
        <title>Comparative genomics of Cryptococcus and Kwoniella reveals pathogenesis evolution and contrasting modes of karyotype evolution via chromosome fusion or intercentromeric recombination.</title>
        <authorList>
            <person name="Coelho M.A."/>
            <person name="David-Palma M."/>
            <person name="Shea T."/>
            <person name="Bowers K."/>
            <person name="McGinley-Smith S."/>
            <person name="Mohammad A.W."/>
            <person name="Gnirke A."/>
            <person name="Yurkov A.M."/>
            <person name="Nowrousian M."/>
            <person name="Sun S."/>
            <person name="Cuomo C.A."/>
            <person name="Heitman J."/>
        </authorList>
    </citation>
    <scope>NUCLEOTIDE SEQUENCE [LARGE SCALE GENOMIC DNA]</scope>
    <source>
        <strain evidence="1 2">CBS 6074</strain>
    </source>
</reference>
<keyword evidence="2" id="KW-1185">Reference proteome</keyword>
<dbReference type="SUPFAM" id="SSF56112">
    <property type="entry name" value="Protein kinase-like (PK-like)"/>
    <property type="match status" value="1"/>
</dbReference>
<proteinExistence type="predicted"/>
<name>A0AAX4JRX9_9TREE</name>
<dbReference type="RefSeq" id="XP_066074412.1">
    <property type="nucleotide sequence ID" value="XM_066218315.1"/>
</dbReference>
<protein>
    <recommendedName>
        <fullName evidence="3">Aminoglycoside phosphotransferase domain-containing protein</fullName>
    </recommendedName>
</protein>
<dbReference type="PANTHER" id="PTHR21310">
    <property type="entry name" value="AMINOGLYCOSIDE PHOSPHOTRANSFERASE-RELATED-RELATED"/>
    <property type="match status" value="1"/>
</dbReference>
<dbReference type="InterPro" id="IPR011009">
    <property type="entry name" value="Kinase-like_dom_sf"/>
</dbReference>
<dbReference type="GeneID" id="91093211"/>
<sequence length="445" mass="51768">MSFKNCHIPNCIYQALGINRGCPLCRDHFCYHHHENHSCHKGKEPDGSDKTSSIVDWYEPETSQLLDLLDPKLIKAEVEQLKPGHQVSEIHIPATWRKFVAASQGSCNYHIKIDFTDSTSWIMRIRRRFWRNYPDDPLRTNLASEVATCQALNKAGVKVPYTYLRPVNSNLHPKLIYCYQEYVQGDMWRPFVRLPNIKKDPCTSPLDPVSLHHIGSIVQWFLNMEKITWENIGSLRLAENSTITVGPLIERRPVSTVPPYFQGPFRTSQDRWLAVIDHRIKLLLSHNFCEAGREVMFYLVWMETKELIKGCKEMESTGPFYIKHDDDRFDHIRAKEDGEVTGIIDWEWAYTTNKEEAFTAPIGFVPSEYRDGKNDNLSFREIAMIDIYTSLDRPDLAGYINALERAFKDLPDDHPGQPNTMKEWLEIMKDKYKDDVGLRLLMKQC</sequence>
<dbReference type="AlphaFoldDB" id="A0AAX4JRX9"/>
<accession>A0AAX4JRX9</accession>
<gene>
    <name evidence="1" type="ORF">L201_002539</name>
</gene>
<organism evidence="1 2">
    <name type="scientific">Kwoniella dendrophila CBS 6074</name>
    <dbReference type="NCBI Taxonomy" id="1295534"/>
    <lineage>
        <taxon>Eukaryota</taxon>
        <taxon>Fungi</taxon>
        <taxon>Dikarya</taxon>
        <taxon>Basidiomycota</taxon>
        <taxon>Agaricomycotina</taxon>
        <taxon>Tremellomycetes</taxon>
        <taxon>Tremellales</taxon>
        <taxon>Cryptococcaceae</taxon>
        <taxon>Kwoniella</taxon>
    </lineage>
</organism>
<evidence type="ECO:0000313" key="1">
    <source>
        <dbReference type="EMBL" id="WWC87649.1"/>
    </source>
</evidence>